<protein>
    <recommendedName>
        <fullName evidence="3">3-keto-disaccharide hydrolase domain-containing protein</fullName>
    </recommendedName>
</protein>
<name>A0A0S7BBI5_9CHLR</name>
<accession>A0A0S7BBI5</accession>
<dbReference type="STRING" id="360412.LARV_02949"/>
<sequence length="220" mass="24248">MRRLAGTILTVLILIIFLTGCSFNDVVEQIFGGQKSDNVLMVDNFTDPMSGWKVWVGEDGSSIDYTDGALRIFVNKSQFDYWSVAGKNYDNVHLESDIKKGAGPDDNDYGLICRYQDENNFYAFVISSDGYAGIIKVKNGEYQVLSGDMLQYSEAIHRGSDKNRLQAICNGSILTFSVNGIKLFEVTDEDFTSGDVGVIAGAYDTAGVEVFFDNFAALKP</sequence>
<evidence type="ECO:0008006" key="3">
    <source>
        <dbReference type="Google" id="ProtNLM"/>
    </source>
</evidence>
<organism evidence="1">
    <name type="scientific">Longilinea arvoryzae</name>
    <dbReference type="NCBI Taxonomy" id="360412"/>
    <lineage>
        <taxon>Bacteria</taxon>
        <taxon>Bacillati</taxon>
        <taxon>Chloroflexota</taxon>
        <taxon>Anaerolineae</taxon>
        <taxon>Anaerolineales</taxon>
        <taxon>Anaerolineaceae</taxon>
        <taxon>Longilinea</taxon>
    </lineage>
</organism>
<dbReference type="AlphaFoldDB" id="A0A0S7BBI5"/>
<dbReference type="Proteomes" id="UP000055060">
    <property type="component" value="Unassembled WGS sequence"/>
</dbReference>
<dbReference type="Gene3D" id="2.60.120.560">
    <property type="entry name" value="Exo-inulinase, domain 1"/>
    <property type="match status" value="1"/>
</dbReference>
<dbReference type="PROSITE" id="PS51257">
    <property type="entry name" value="PROKAR_LIPOPROTEIN"/>
    <property type="match status" value="1"/>
</dbReference>
<reference evidence="1" key="1">
    <citation type="submission" date="2015-07" db="EMBL/GenBank/DDBJ databases">
        <title>Draft Genome Sequences of Anaerolinea thermolimosa IMO-1, Bellilinea caldifistulae GOMI-1, Leptolinea tardivitalis YMTK-2, Levilinea saccharolytica KIBI-1,Longilinea arvoryzae KOME-1, Previously Described as Members of the Anaerolineaceae (Chloroflexi).</title>
        <authorList>
            <person name="Sekiguchi Y."/>
            <person name="Ohashi A."/>
            <person name="Matsuura N."/>
            <person name="Tourlousse M.D."/>
        </authorList>
    </citation>
    <scope>NUCLEOTIDE SEQUENCE [LARGE SCALE GENOMIC DNA]</scope>
    <source>
        <strain evidence="1">KOME-1</strain>
    </source>
</reference>
<dbReference type="OrthoDB" id="163571at2"/>
<evidence type="ECO:0000313" key="1">
    <source>
        <dbReference type="EMBL" id="GAP15167.1"/>
    </source>
</evidence>
<keyword evidence="2" id="KW-1185">Reference proteome</keyword>
<dbReference type="EMBL" id="DF967972">
    <property type="protein sequence ID" value="GAP15167.1"/>
    <property type="molecule type" value="Genomic_DNA"/>
</dbReference>
<proteinExistence type="predicted"/>
<dbReference type="RefSeq" id="WP_075074360.1">
    <property type="nucleotide sequence ID" value="NZ_DF967972.1"/>
</dbReference>
<gene>
    <name evidence="1" type="ORF">LARV_02949</name>
</gene>
<evidence type="ECO:0000313" key="2">
    <source>
        <dbReference type="Proteomes" id="UP000055060"/>
    </source>
</evidence>